<feature type="compositionally biased region" description="Pro residues" evidence="1">
    <location>
        <begin position="404"/>
        <end position="414"/>
    </location>
</feature>
<evidence type="ECO:0000313" key="4">
    <source>
        <dbReference type="Proteomes" id="UP001219525"/>
    </source>
</evidence>
<keyword evidence="2" id="KW-1133">Transmembrane helix</keyword>
<keyword evidence="4" id="KW-1185">Reference proteome</keyword>
<dbReference type="EMBL" id="JARJCW010000040">
    <property type="protein sequence ID" value="KAJ7206328.1"/>
    <property type="molecule type" value="Genomic_DNA"/>
</dbReference>
<sequence length="458" mass="48116">MTTNVAIVDERDPLVHYAGSWQDGGVGEEFNGTTRFTTTQGSTASFTFVGTSVAVFGTVAAIDPPQASMEFVIDDTIQGTYTPPSNMTADVHHATLYTSPTLSNGTHTLVITQTAAQAAGVIFLDYIMYNTTSTDVEQYFIDDRDPRIQYDPPWEMFGSETDFQHTSQASPSTGASFTLQFDGRGISYYGAINNGSAGQVMNASMVVDGGPPVFFVPPIQSAALTVNNLIFNSGDLSSGNHTLVVTAENDHNVWVDYFLVIPPIDSTSTSAPASSSSASSGGTASSSKAVPIGVIVGPLVGGLLLLALLGIGLFYLHRRRRRHREISPPTREALDRPGPATVITPFSGLVSSQAATAGSSYTYRAVSSTDASNVASNSNPSNVASEEVYDPSSLYATSASASPFPAPAPVPAPARAPISRKLANEARYAHRPSSSDARSTDAGPSIVHGGEIPPIYTE</sequence>
<protein>
    <recommendedName>
        <fullName evidence="5">Transmembrane protein</fullName>
    </recommendedName>
</protein>
<evidence type="ECO:0000256" key="1">
    <source>
        <dbReference type="SAM" id="MobiDB-lite"/>
    </source>
</evidence>
<keyword evidence="2" id="KW-0472">Membrane</keyword>
<comment type="caution">
    <text evidence="3">The sequence shown here is derived from an EMBL/GenBank/DDBJ whole genome shotgun (WGS) entry which is preliminary data.</text>
</comment>
<name>A0AAD6V9X7_9AGAR</name>
<feature type="region of interest" description="Disordered" evidence="1">
    <location>
        <begin position="401"/>
        <end position="458"/>
    </location>
</feature>
<gene>
    <name evidence="3" type="ORF">GGX14DRAFT_457583</name>
</gene>
<dbReference type="Proteomes" id="UP001219525">
    <property type="component" value="Unassembled WGS sequence"/>
</dbReference>
<feature type="transmembrane region" description="Helical" evidence="2">
    <location>
        <begin position="292"/>
        <end position="316"/>
    </location>
</feature>
<reference evidence="3" key="1">
    <citation type="submission" date="2023-03" db="EMBL/GenBank/DDBJ databases">
        <title>Massive genome expansion in bonnet fungi (Mycena s.s.) driven by repeated elements and novel gene families across ecological guilds.</title>
        <authorList>
            <consortium name="Lawrence Berkeley National Laboratory"/>
            <person name="Harder C.B."/>
            <person name="Miyauchi S."/>
            <person name="Viragh M."/>
            <person name="Kuo A."/>
            <person name="Thoen E."/>
            <person name="Andreopoulos B."/>
            <person name="Lu D."/>
            <person name="Skrede I."/>
            <person name="Drula E."/>
            <person name="Henrissat B."/>
            <person name="Morin E."/>
            <person name="Kohler A."/>
            <person name="Barry K."/>
            <person name="LaButti K."/>
            <person name="Morin E."/>
            <person name="Salamov A."/>
            <person name="Lipzen A."/>
            <person name="Mereny Z."/>
            <person name="Hegedus B."/>
            <person name="Baldrian P."/>
            <person name="Stursova M."/>
            <person name="Weitz H."/>
            <person name="Taylor A."/>
            <person name="Grigoriev I.V."/>
            <person name="Nagy L.G."/>
            <person name="Martin F."/>
            <person name="Kauserud H."/>
        </authorList>
    </citation>
    <scope>NUCLEOTIDE SEQUENCE</scope>
    <source>
        <strain evidence="3">9144</strain>
    </source>
</reference>
<accession>A0AAD6V9X7</accession>
<evidence type="ECO:0000313" key="3">
    <source>
        <dbReference type="EMBL" id="KAJ7206328.1"/>
    </source>
</evidence>
<dbReference type="AlphaFoldDB" id="A0AAD6V9X7"/>
<dbReference type="Gene3D" id="2.60.120.260">
    <property type="entry name" value="Galactose-binding domain-like"/>
    <property type="match status" value="2"/>
</dbReference>
<evidence type="ECO:0000256" key="2">
    <source>
        <dbReference type="SAM" id="Phobius"/>
    </source>
</evidence>
<organism evidence="3 4">
    <name type="scientific">Mycena pura</name>
    <dbReference type="NCBI Taxonomy" id="153505"/>
    <lineage>
        <taxon>Eukaryota</taxon>
        <taxon>Fungi</taxon>
        <taxon>Dikarya</taxon>
        <taxon>Basidiomycota</taxon>
        <taxon>Agaricomycotina</taxon>
        <taxon>Agaricomycetes</taxon>
        <taxon>Agaricomycetidae</taxon>
        <taxon>Agaricales</taxon>
        <taxon>Marasmiineae</taxon>
        <taxon>Mycenaceae</taxon>
        <taxon>Mycena</taxon>
    </lineage>
</organism>
<evidence type="ECO:0008006" key="5">
    <source>
        <dbReference type="Google" id="ProtNLM"/>
    </source>
</evidence>
<proteinExistence type="predicted"/>
<keyword evidence="2" id="KW-0812">Transmembrane</keyword>